<comment type="caution">
    <text evidence="1">The sequence shown here is derived from an EMBL/GenBank/DDBJ whole genome shotgun (WGS) entry which is preliminary data.</text>
</comment>
<dbReference type="OrthoDB" id="574359at2"/>
<proteinExistence type="predicted"/>
<evidence type="ECO:0000313" key="2">
    <source>
        <dbReference type="Proteomes" id="UP000306196"/>
    </source>
</evidence>
<name>A0A5R8KC12_9BACT</name>
<protein>
    <submittedName>
        <fullName evidence="1">DUF899 domain-containing protein</fullName>
    </submittedName>
</protein>
<organism evidence="1 2">
    <name type="scientific">Phragmitibacter flavus</name>
    <dbReference type="NCBI Taxonomy" id="2576071"/>
    <lineage>
        <taxon>Bacteria</taxon>
        <taxon>Pseudomonadati</taxon>
        <taxon>Verrucomicrobiota</taxon>
        <taxon>Verrucomicrobiia</taxon>
        <taxon>Verrucomicrobiales</taxon>
        <taxon>Verrucomicrobiaceae</taxon>
        <taxon>Phragmitibacter</taxon>
    </lineage>
</organism>
<dbReference type="Pfam" id="PF05988">
    <property type="entry name" value="DUF899"/>
    <property type="match status" value="1"/>
</dbReference>
<dbReference type="SUPFAM" id="SSF52833">
    <property type="entry name" value="Thioredoxin-like"/>
    <property type="match status" value="1"/>
</dbReference>
<accession>A0A5R8KC12</accession>
<keyword evidence="2" id="KW-1185">Reference proteome</keyword>
<evidence type="ECO:0000313" key="1">
    <source>
        <dbReference type="EMBL" id="TLD69109.1"/>
    </source>
</evidence>
<dbReference type="RefSeq" id="WP_138087795.1">
    <property type="nucleotide sequence ID" value="NZ_VAUV01000015.1"/>
</dbReference>
<dbReference type="InterPro" id="IPR036249">
    <property type="entry name" value="Thioredoxin-like_sf"/>
</dbReference>
<reference evidence="1 2" key="1">
    <citation type="submission" date="2019-05" db="EMBL/GenBank/DDBJ databases">
        <title>Verrucobacter flavum gen. nov., sp. nov. a new member of the family Verrucomicrobiaceae.</title>
        <authorList>
            <person name="Szuroczki S."/>
            <person name="Abbaszade G."/>
            <person name="Szabo A."/>
            <person name="Felfoldi T."/>
            <person name="Schumann P."/>
            <person name="Boka K."/>
            <person name="Keki Z."/>
            <person name="Toumi M."/>
            <person name="Toth E."/>
        </authorList>
    </citation>
    <scope>NUCLEOTIDE SEQUENCE [LARGE SCALE GENOMIC DNA]</scope>
    <source>
        <strain evidence="1 2">MG-N-17</strain>
    </source>
</reference>
<sequence>MSTRTMIDEQKHPVVSQDQWIAARKELLEKEKASSRSMDELSEARRRLPWVKVEKDYVFDTADGKRSLADLFAGREQLVVYHFMFGPEWQEGCPSCSFVSDHFDGTLAHLAARNVSLVAVSRAPLAKIEGFKERMGWEFPWVSSFGGDFNGDFRVSFDDEDREQGRVNYNYKLQEFPSAEAPGVSVFCKDAAGDVYHTYSAYGRGVESLMGTYRILDLVPKGRDEDGLSFSMEWVRYHDRYDLDGGAARAKSCGSGAVEACA</sequence>
<dbReference type="Proteomes" id="UP000306196">
    <property type="component" value="Unassembled WGS sequence"/>
</dbReference>
<dbReference type="Gene3D" id="3.40.30.10">
    <property type="entry name" value="Glutaredoxin"/>
    <property type="match status" value="1"/>
</dbReference>
<dbReference type="AlphaFoldDB" id="A0A5R8KC12"/>
<gene>
    <name evidence="1" type="ORF">FEM03_18590</name>
</gene>
<dbReference type="EMBL" id="VAUV01000015">
    <property type="protein sequence ID" value="TLD69109.1"/>
    <property type="molecule type" value="Genomic_DNA"/>
</dbReference>
<dbReference type="InterPro" id="IPR010296">
    <property type="entry name" value="DUF899_thioredox"/>
</dbReference>